<keyword evidence="1" id="KW-0732">Signal</keyword>
<accession>A0ABP4JAY0</accession>
<comment type="caution">
    <text evidence="2">The sequence shown here is derived from an EMBL/GenBank/DDBJ whole genome shotgun (WGS) entry which is preliminary data.</text>
</comment>
<protein>
    <recommendedName>
        <fullName evidence="4">Secreted protein</fullName>
    </recommendedName>
</protein>
<keyword evidence="3" id="KW-1185">Reference proteome</keyword>
<dbReference type="Proteomes" id="UP001500973">
    <property type="component" value="Unassembled WGS sequence"/>
</dbReference>
<proteinExistence type="predicted"/>
<sequence length="105" mass="11364">MIGWRQRVAVAASALAFTVGAAGTASAGTESAQGWNGKCYTLSRTTKSFTGWCDGTGPQRYATKVYCTKGWYQATYSRWYGDRRGVYAACPSGQTRIDDGFVHNA</sequence>
<evidence type="ECO:0008006" key="4">
    <source>
        <dbReference type="Google" id="ProtNLM"/>
    </source>
</evidence>
<organism evidence="2 3">
    <name type="scientific">Streptomyces thermospinosisporus</name>
    <dbReference type="NCBI Taxonomy" id="161482"/>
    <lineage>
        <taxon>Bacteria</taxon>
        <taxon>Bacillati</taxon>
        <taxon>Actinomycetota</taxon>
        <taxon>Actinomycetes</taxon>
        <taxon>Kitasatosporales</taxon>
        <taxon>Streptomycetaceae</taxon>
        <taxon>Streptomyces</taxon>
    </lineage>
</organism>
<feature type="chain" id="PRO_5046260269" description="Secreted protein" evidence="1">
    <location>
        <begin position="28"/>
        <end position="105"/>
    </location>
</feature>
<feature type="signal peptide" evidence="1">
    <location>
        <begin position="1"/>
        <end position="27"/>
    </location>
</feature>
<evidence type="ECO:0000313" key="2">
    <source>
        <dbReference type="EMBL" id="GAA1416420.1"/>
    </source>
</evidence>
<name>A0ABP4JAY0_9ACTN</name>
<reference evidence="3" key="1">
    <citation type="journal article" date="2019" name="Int. J. Syst. Evol. Microbiol.">
        <title>The Global Catalogue of Microorganisms (GCM) 10K type strain sequencing project: providing services to taxonomists for standard genome sequencing and annotation.</title>
        <authorList>
            <consortium name="The Broad Institute Genomics Platform"/>
            <consortium name="The Broad Institute Genome Sequencing Center for Infectious Disease"/>
            <person name="Wu L."/>
            <person name="Ma J."/>
        </authorList>
    </citation>
    <scope>NUCLEOTIDE SEQUENCE [LARGE SCALE GENOMIC DNA]</scope>
    <source>
        <strain evidence="3">JCM 11756</strain>
    </source>
</reference>
<gene>
    <name evidence="2" type="ORF">GCM10009601_08250</name>
</gene>
<evidence type="ECO:0000313" key="3">
    <source>
        <dbReference type="Proteomes" id="UP001500973"/>
    </source>
</evidence>
<evidence type="ECO:0000256" key="1">
    <source>
        <dbReference type="SAM" id="SignalP"/>
    </source>
</evidence>
<dbReference type="EMBL" id="BAAAIZ010000009">
    <property type="protein sequence ID" value="GAA1416420.1"/>
    <property type="molecule type" value="Genomic_DNA"/>
</dbReference>